<name>A0A448SQT0_SERRU</name>
<dbReference type="Pfam" id="PF00903">
    <property type="entry name" value="Glyoxalase"/>
    <property type="match status" value="1"/>
</dbReference>
<dbReference type="PANTHER" id="PTHR36503">
    <property type="entry name" value="BLR2520 PROTEIN"/>
    <property type="match status" value="1"/>
</dbReference>
<dbReference type="GO" id="GO:0016829">
    <property type="term" value="F:lyase activity"/>
    <property type="evidence" value="ECO:0007669"/>
    <property type="project" value="UniProtKB-KW"/>
</dbReference>
<reference evidence="4 5" key="1">
    <citation type="submission" date="2018-12" db="EMBL/GenBank/DDBJ databases">
        <authorList>
            <consortium name="Pathogen Informatics"/>
        </authorList>
    </citation>
    <scope>NUCLEOTIDE SEQUENCE [LARGE SCALE GENOMIC DNA]</scope>
    <source>
        <strain evidence="4 5">NCTC10036</strain>
    </source>
</reference>
<organism evidence="4 5">
    <name type="scientific">Serratia rubidaea</name>
    <name type="common">Serratia marinorubra</name>
    <dbReference type="NCBI Taxonomy" id="61652"/>
    <lineage>
        <taxon>Bacteria</taxon>
        <taxon>Pseudomonadati</taxon>
        <taxon>Pseudomonadota</taxon>
        <taxon>Gammaproteobacteria</taxon>
        <taxon>Enterobacterales</taxon>
        <taxon>Yersiniaceae</taxon>
        <taxon>Serratia</taxon>
    </lineage>
</organism>
<dbReference type="PROSITE" id="PS51819">
    <property type="entry name" value="VOC"/>
    <property type="match status" value="1"/>
</dbReference>
<dbReference type="Gene3D" id="3.30.720.120">
    <property type="match status" value="1"/>
</dbReference>
<evidence type="ECO:0000313" key="6">
    <source>
        <dbReference type="Proteomes" id="UP000624159"/>
    </source>
</evidence>
<evidence type="ECO:0000256" key="1">
    <source>
        <dbReference type="PIRSR" id="PIRSR039020-50"/>
    </source>
</evidence>
<evidence type="ECO:0000313" key="4">
    <source>
        <dbReference type="EMBL" id="VEI70007.1"/>
    </source>
</evidence>
<dbReference type="InterPro" id="IPR026275">
    <property type="entry name" value="Glyoxalase/dOase/EhpR"/>
</dbReference>
<dbReference type="Proteomes" id="UP000624159">
    <property type="component" value="Unassembled WGS sequence"/>
</dbReference>
<dbReference type="SUPFAM" id="SSF54593">
    <property type="entry name" value="Glyoxalase/Bleomycin resistance protein/Dihydroxybiphenyl dioxygenase"/>
    <property type="match status" value="1"/>
</dbReference>
<dbReference type="PIRSF" id="PIRSF039020">
    <property type="entry name" value="EhpR"/>
    <property type="match status" value="1"/>
</dbReference>
<dbReference type="AlphaFoldDB" id="A0A448SQT0"/>
<reference evidence="3 6" key="2">
    <citation type="submission" date="2020-11" db="EMBL/GenBank/DDBJ databases">
        <title>Enhanced detection system for hospital associated transmission using whole genome sequencing surveillance.</title>
        <authorList>
            <person name="Harrison L.H."/>
            <person name="Van Tyne D."/>
            <person name="Marsh J.W."/>
            <person name="Griffith M.P."/>
            <person name="Snyder D.J."/>
            <person name="Cooper V.S."/>
            <person name="Mustapha M."/>
        </authorList>
    </citation>
    <scope>NUCLEOTIDE SEQUENCE [LARGE SCALE GENOMIC DNA]</scope>
    <source>
        <strain evidence="3 6">SER00230</strain>
    </source>
</reference>
<keyword evidence="6" id="KW-1185">Reference proteome</keyword>
<dbReference type="Gene3D" id="3.30.720.110">
    <property type="match status" value="1"/>
</dbReference>
<protein>
    <submittedName>
        <fullName evidence="4">Predicted lactoylglutathione lyase</fullName>
    </submittedName>
    <submittedName>
        <fullName evidence="3">VOC family protein</fullName>
    </submittedName>
</protein>
<feature type="binding site" evidence="1">
    <location>
        <position position="50"/>
    </location>
    <ligand>
        <name>D-alanylgriseoluteate</name>
        <dbReference type="ChEBI" id="CHEBI:167053"/>
    </ligand>
</feature>
<dbReference type="EMBL" id="LR134493">
    <property type="protein sequence ID" value="VEI70007.1"/>
    <property type="molecule type" value="Genomic_DNA"/>
</dbReference>
<dbReference type="PANTHER" id="PTHR36503:SF1">
    <property type="entry name" value="BLR2520 PROTEIN"/>
    <property type="match status" value="1"/>
</dbReference>
<feature type="domain" description="VOC" evidence="2">
    <location>
        <begin position="3"/>
        <end position="120"/>
    </location>
</feature>
<evidence type="ECO:0000313" key="3">
    <source>
        <dbReference type="EMBL" id="MBH1929184.1"/>
    </source>
</evidence>
<dbReference type="RefSeq" id="WP_126532468.1">
    <property type="nucleotide sequence ID" value="NZ_CP042353.1"/>
</dbReference>
<evidence type="ECO:0000259" key="2">
    <source>
        <dbReference type="PROSITE" id="PS51819"/>
    </source>
</evidence>
<accession>A0A448SQT0</accession>
<dbReference type="InterPro" id="IPR004360">
    <property type="entry name" value="Glyas_Fos-R_dOase_dom"/>
</dbReference>
<keyword evidence="4" id="KW-0456">Lyase</keyword>
<dbReference type="InterPro" id="IPR037523">
    <property type="entry name" value="VOC_core"/>
</dbReference>
<evidence type="ECO:0000313" key="5">
    <source>
        <dbReference type="Proteomes" id="UP000281904"/>
    </source>
</evidence>
<proteinExistence type="predicted"/>
<dbReference type="InterPro" id="IPR029068">
    <property type="entry name" value="Glyas_Bleomycin-R_OHBP_Dase"/>
</dbReference>
<feature type="binding site" evidence="1">
    <location>
        <begin position="35"/>
        <end position="36"/>
    </location>
    <ligand>
        <name>D-alanylgriseoluteate</name>
        <dbReference type="ChEBI" id="CHEBI:167053"/>
    </ligand>
</feature>
<dbReference type="EMBL" id="JADULK010000002">
    <property type="protein sequence ID" value="MBH1929184.1"/>
    <property type="molecule type" value="Genomic_DNA"/>
</dbReference>
<sequence>MTMPSMTMLYVTQPERSAAFYQRLLGQPPVELSATFALFVLSNGFKFGLWAADGVEPAPQATGGGAEICISCEQPQQVDALYRQWQALGGVHCHTPAQMDFGYTFVAEDPDGHRLRVYHLNA</sequence>
<dbReference type="Proteomes" id="UP000281904">
    <property type="component" value="Chromosome"/>
</dbReference>
<gene>
    <name evidence="3" type="ORF">I5U13_05835</name>
    <name evidence="4" type="ORF">NCTC10036_03854</name>
</gene>